<feature type="compositionally biased region" description="Polar residues" evidence="6">
    <location>
        <begin position="467"/>
        <end position="504"/>
    </location>
</feature>
<proteinExistence type="predicted"/>
<dbReference type="OrthoDB" id="411372at2759"/>
<feature type="compositionally biased region" description="Low complexity" evidence="6">
    <location>
        <begin position="534"/>
        <end position="546"/>
    </location>
</feature>
<keyword evidence="3 5" id="KW-0863">Zinc-finger</keyword>
<dbReference type="Pfam" id="PF18044">
    <property type="entry name" value="zf-CCCH_4"/>
    <property type="match status" value="1"/>
</dbReference>
<dbReference type="PANTHER" id="PTHR11224:SF10">
    <property type="entry name" value="IP09428P-RELATED"/>
    <property type="match status" value="1"/>
</dbReference>
<name>A0A9W7SP99_9PEZI</name>
<feature type="domain" description="C3H1-type" evidence="7">
    <location>
        <begin position="128"/>
        <end position="155"/>
    </location>
</feature>
<keyword evidence="9" id="KW-1185">Reference proteome</keyword>
<accession>A0A9W7SP99</accession>
<dbReference type="Proteomes" id="UP001138500">
    <property type="component" value="Unassembled WGS sequence"/>
</dbReference>
<feature type="compositionally biased region" description="Polar residues" evidence="6">
    <location>
        <begin position="12"/>
        <end position="33"/>
    </location>
</feature>
<evidence type="ECO:0000313" key="9">
    <source>
        <dbReference type="Proteomes" id="UP001138500"/>
    </source>
</evidence>
<evidence type="ECO:0000256" key="6">
    <source>
        <dbReference type="SAM" id="MobiDB-lite"/>
    </source>
</evidence>
<dbReference type="AlphaFoldDB" id="A0A9W7SP99"/>
<dbReference type="InterPro" id="IPR045072">
    <property type="entry name" value="MKRN-like"/>
</dbReference>
<dbReference type="Gene3D" id="4.10.1000.10">
    <property type="entry name" value="Zinc finger, CCCH-type"/>
    <property type="match status" value="1"/>
</dbReference>
<feature type="compositionally biased region" description="Acidic residues" evidence="6">
    <location>
        <begin position="552"/>
        <end position="561"/>
    </location>
</feature>
<evidence type="ECO:0000313" key="8">
    <source>
        <dbReference type="EMBL" id="KAH9826061.1"/>
    </source>
</evidence>
<feature type="zinc finger region" description="C3H1-type" evidence="5">
    <location>
        <begin position="99"/>
        <end position="126"/>
    </location>
</feature>
<feature type="compositionally biased region" description="Low complexity" evidence="6">
    <location>
        <begin position="441"/>
        <end position="453"/>
    </location>
</feature>
<dbReference type="GO" id="GO:0061630">
    <property type="term" value="F:ubiquitin protein ligase activity"/>
    <property type="evidence" value="ECO:0007669"/>
    <property type="project" value="InterPro"/>
</dbReference>
<dbReference type="PROSITE" id="PS50103">
    <property type="entry name" value="ZF_C3H1"/>
    <property type="match status" value="2"/>
</dbReference>
<feature type="region of interest" description="Disordered" evidence="6">
    <location>
        <begin position="309"/>
        <end position="357"/>
    </location>
</feature>
<reference evidence="8 9" key="1">
    <citation type="journal article" date="2018" name="IMA Fungus">
        <title>IMA Genome-F 10: Nine draft genome sequences of Claviceps purpurea s.lat., including C. arundinis, C. humidiphila, and C. cf. spartinae, pseudomolecules for the pitch canker pathogen Fusarium circinatum, draft genome of Davidsoniella eucalypti, Grosmannia galeiformis, Quambalaria eucalypti, and Teratosphaeria destructans.</title>
        <authorList>
            <person name="Wingfield B.D."/>
            <person name="Liu M."/>
            <person name="Nguyen H.D."/>
            <person name="Lane F.A."/>
            <person name="Morgan S.W."/>
            <person name="De Vos L."/>
            <person name="Wilken P.M."/>
            <person name="Duong T.A."/>
            <person name="Aylward J."/>
            <person name="Coetzee M.P."/>
            <person name="Dadej K."/>
            <person name="De Beer Z.W."/>
            <person name="Findlay W."/>
            <person name="Havenga M."/>
            <person name="Kolarik M."/>
            <person name="Menzies J.G."/>
            <person name="Naidoo K."/>
            <person name="Pochopski O."/>
            <person name="Shoukouhi P."/>
            <person name="Santana Q.C."/>
            <person name="Seifert K.A."/>
            <person name="Soal N."/>
            <person name="Steenkamp E.T."/>
            <person name="Tatham C.T."/>
            <person name="van der Nest M.A."/>
            <person name="Wingfield M.J."/>
        </authorList>
    </citation>
    <scope>NUCLEOTIDE SEQUENCE [LARGE SCALE GENOMIC DNA]</scope>
    <source>
        <strain evidence="8">CMW44962</strain>
    </source>
</reference>
<organism evidence="8 9">
    <name type="scientific">Teratosphaeria destructans</name>
    <dbReference type="NCBI Taxonomy" id="418781"/>
    <lineage>
        <taxon>Eukaryota</taxon>
        <taxon>Fungi</taxon>
        <taxon>Dikarya</taxon>
        <taxon>Ascomycota</taxon>
        <taxon>Pezizomycotina</taxon>
        <taxon>Dothideomycetes</taxon>
        <taxon>Dothideomycetidae</taxon>
        <taxon>Mycosphaerellales</taxon>
        <taxon>Teratosphaeriaceae</taxon>
        <taxon>Teratosphaeria</taxon>
    </lineage>
</organism>
<evidence type="ECO:0000256" key="3">
    <source>
        <dbReference type="ARBA" id="ARBA00022771"/>
    </source>
</evidence>
<evidence type="ECO:0000256" key="2">
    <source>
        <dbReference type="ARBA" id="ARBA00022737"/>
    </source>
</evidence>
<keyword evidence="4 5" id="KW-0862">Zinc</keyword>
<dbReference type="SUPFAM" id="SSF90229">
    <property type="entry name" value="CCCH zinc finger"/>
    <property type="match status" value="1"/>
</dbReference>
<dbReference type="GO" id="GO:0000209">
    <property type="term" value="P:protein polyubiquitination"/>
    <property type="evidence" value="ECO:0007669"/>
    <property type="project" value="InterPro"/>
</dbReference>
<feature type="zinc finger region" description="C3H1-type" evidence="5">
    <location>
        <begin position="128"/>
        <end position="155"/>
    </location>
</feature>
<dbReference type="EMBL" id="RIBY02002041">
    <property type="protein sequence ID" value="KAH9826061.1"/>
    <property type="molecule type" value="Genomic_DNA"/>
</dbReference>
<reference evidence="8 9" key="2">
    <citation type="journal article" date="2021" name="Curr. Genet.">
        <title>Genetic response to nitrogen starvation in the aggressive Eucalyptus foliar pathogen Teratosphaeria destructans.</title>
        <authorList>
            <person name="Havenga M."/>
            <person name="Wingfield B.D."/>
            <person name="Wingfield M.J."/>
            <person name="Dreyer L.L."/>
            <person name="Roets F."/>
            <person name="Aylward J."/>
        </authorList>
    </citation>
    <scope>NUCLEOTIDE SEQUENCE [LARGE SCALE GENOMIC DNA]</scope>
    <source>
        <strain evidence="8">CMW44962</strain>
    </source>
</reference>
<evidence type="ECO:0000256" key="4">
    <source>
        <dbReference type="ARBA" id="ARBA00022833"/>
    </source>
</evidence>
<dbReference type="PANTHER" id="PTHR11224">
    <property type="entry name" value="MAKORIN-RELATED"/>
    <property type="match status" value="1"/>
</dbReference>
<dbReference type="SMART" id="SM00356">
    <property type="entry name" value="ZnF_C3H1"/>
    <property type="match status" value="2"/>
</dbReference>
<keyword evidence="2" id="KW-0677">Repeat</keyword>
<feature type="compositionally biased region" description="Pro residues" evidence="6">
    <location>
        <begin position="177"/>
        <end position="186"/>
    </location>
</feature>
<keyword evidence="1 5" id="KW-0479">Metal-binding</keyword>
<protein>
    <submittedName>
        <fullName evidence="8">Zinc finger protein C-x8-C-x5-C-x3-H type (And similar)</fullName>
    </submittedName>
</protein>
<feature type="region of interest" description="Disordered" evidence="6">
    <location>
        <begin position="1"/>
        <end position="82"/>
    </location>
</feature>
<dbReference type="InterPro" id="IPR041367">
    <property type="entry name" value="Znf-CCCH_4"/>
</dbReference>
<evidence type="ECO:0000256" key="5">
    <source>
        <dbReference type="PROSITE-ProRule" id="PRU00723"/>
    </source>
</evidence>
<feature type="region of interest" description="Disordered" evidence="6">
    <location>
        <begin position="177"/>
        <end position="209"/>
    </location>
</feature>
<evidence type="ECO:0000256" key="1">
    <source>
        <dbReference type="ARBA" id="ARBA00022723"/>
    </source>
</evidence>
<dbReference type="InterPro" id="IPR036855">
    <property type="entry name" value="Znf_CCCH_sf"/>
</dbReference>
<sequence>MNPPLLHHGRVPSTTPTPVQRQSRPLSLDTTTTTHHRPINGHPAISVPPTPHRTSMHGDATLVGPMATAMPTPTSPKHKSEFGYSSAQAEKRDMRKRADTAHVPCKFFLQGQCQAGRMCPFSHDIESSTRPAPCKYFAKGGCKFGRKCALLHITPDGTVVNRPVPQNFHFPPHMPPPGGYAPPPPGLISMQAHGLDQRPNGDGMPEYEHYQYGPRNGYEQQQIDMTLTSASPKYGSPPDHRLGVSPPLKSLSVLDAPLPNSFDSNGISLAARNGPFAASVPSRFGIESPPSSLPRKSQLGNTALRDLHSSAFGDRGMDGVLAMGSSPPSGPDEPLTFAKRPLHSDRLRASRPMLSASVGTRLPTASFEYSDDDDADGGEDLLPASIRDLISEGGDAREPKGRSEEESPANFLSAARRTLSGHGTPQDSKLGSLGTSPSRYSSVFQQQRQQSSSKPDGDGLGHVGSPLRNSGFTLTSVPRANGELSTSISSPPRQSTMSALSQELQRTKLGVAARPPTTSHPAAPARTVSNGSTGRSSLDRGMSSSSVTKIDEEQELFDMDGVDGSSSSRASGEGFGAIGGHRAAK</sequence>
<evidence type="ECO:0000259" key="7">
    <source>
        <dbReference type="PROSITE" id="PS50103"/>
    </source>
</evidence>
<feature type="domain" description="C3H1-type" evidence="7">
    <location>
        <begin position="99"/>
        <end position="126"/>
    </location>
</feature>
<gene>
    <name evidence="8" type="ORF">Tdes44962_MAKER10100</name>
</gene>
<feature type="region of interest" description="Disordered" evidence="6">
    <location>
        <begin position="419"/>
        <end position="585"/>
    </location>
</feature>
<feature type="compositionally biased region" description="Polar residues" evidence="6">
    <location>
        <begin position="421"/>
        <end position="440"/>
    </location>
</feature>
<comment type="caution">
    <text evidence="8">The sequence shown here is derived from an EMBL/GenBank/DDBJ whole genome shotgun (WGS) entry which is preliminary data.</text>
</comment>
<dbReference type="GO" id="GO:0008270">
    <property type="term" value="F:zinc ion binding"/>
    <property type="evidence" value="ECO:0007669"/>
    <property type="project" value="UniProtKB-KW"/>
</dbReference>
<dbReference type="InterPro" id="IPR000571">
    <property type="entry name" value="Znf_CCCH"/>
</dbReference>